<dbReference type="PROSITE" id="PS00028">
    <property type="entry name" value="ZINC_FINGER_C2H2_1"/>
    <property type="match status" value="1"/>
</dbReference>
<keyword evidence="1" id="KW-0862">Zinc</keyword>
<organism evidence="3 4">
    <name type="scientific">Gigaspora margarita</name>
    <dbReference type="NCBI Taxonomy" id="4874"/>
    <lineage>
        <taxon>Eukaryota</taxon>
        <taxon>Fungi</taxon>
        <taxon>Fungi incertae sedis</taxon>
        <taxon>Mucoromycota</taxon>
        <taxon>Glomeromycotina</taxon>
        <taxon>Glomeromycetes</taxon>
        <taxon>Diversisporales</taxon>
        <taxon>Gigasporaceae</taxon>
        <taxon>Gigaspora</taxon>
    </lineage>
</organism>
<dbReference type="PROSITE" id="PS50157">
    <property type="entry name" value="ZINC_FINGER_C2H2_2"/>
    <property type="match status" value="1"/>
</dbReference>
<evidence type="ECO:0000313" key="3">
    <source>
        <dbReference type="EMBL" id="KAF0521269.1"/>
    </source>
</evidence>
<comment type="caution">
    <text evidence="3">The sequence shown here is derived from an EMBL/GenBank/DDBJ whole genome shotgun (WGS) entry which is preliminary data.</text>
</comment>
<name>A0A8H4AQ63_GIGMA</name>
<evidence type="ECO:0000313" key="4">
    <source>
        <dbReference type="Proteomes" id="UP000439903"/>
    </source>
</evidence>
<evidence type="ECO:0000259" key="2">
    <source>
        <dbReference type="PROSITE" id="PS50157"/>
    </source>
</evidence>
<proteinExistence type="predicted"/>
<keyword evidence="4" id="KW-1185">Reference proteome</keyword>
<dbReference type="Proteomes" id="UP000439903">
    <property type="component" value="Unassembled WGS sequence"/>
</dbReference>
<gene>
    <name evidence="3" type="ORF">F8M41_015852</name>
</gene>
<feature type="domain" description="C2H2-type" evidence="2">
    <location>
        <begin position="4"/>
        <end position="33"/>
    </location>
</feature>
<dbReference type="GO" id="GO:0008270">
    <property type="term" value="F:zinc ion binding"/>
    <property type="evidence" value="ECO:0007669"/>
    <property type="project" value="UniProtKB-KW"/>
</dbReference>
<dbReference type="AlphaFoldDB" id="A0A8H4AQ63"/>
<sequence>MSDFKCNFCSCTYSNRNRLSKHMNVCVHTASEDEQLFANNPAQVCKFLKPIKQNQNENFDINEYKSDSEFSAKKISFKDIKFHKSSKVVKDIQFNSNSNLDSTHASPLHVSNTDELASGLDNMSFELNNSNFNSNMFEVDPTSNLPYDIETTIDEDQEFSNEILNNSTYFEHIRSSSSDEEFDQKHEEFPNEAYTDLMIYLLIKVETAKGNVDNLALIWWYDFKSTKNQYYYGCPRLKLTELYNIVNIEAIKNNIHIIPCFDKTNDFLVNKYIF</sequence>
<protein>
    <submittedName>
        <fullName evidence="3">Zn-finger domain-containing protein</fullName>
    </submittedName>
</protein>
<keyword evidence="1" id="KW-0863">Zinc-finger</keyword>
<accession>A0A8H4AQ63</accession>
<reference evidence="3 4" key="1">
    <citation type="journal article" date="2019" name="Environ. Microbiol.">
        <title>At the nexus of three kingdoms: the genome of the mycorrhizal fungus Gigaspora margarita provides insights into plant, endobacterial and fungal interactions.</title>
        <authorList>
            <person name="Venice F."/>
            <person name="Ghignone S."/>
            <person name="Salvioli di Fossalunga A."/>
            <person name="Amselem J."/>
            <person name="Novero M."/>
            <person name="Xianan X."/>
            <person name="Sedzielewska Toro K."/>
            <person name="Morin E."/>
            <person name="Lipzen A."/>
            <person name="Grigoriev I.V."/>
            <person name="Henrissat B."/>
            <person name="Martin F.M."/>
            <person name="Bonfante P."/>
        </authorList>
    </citation>
    <scope>NUCLEOTIDE SEQUENCE [LARGE SCALE GENOMIC DNA]</scope>
    <source>
        <strain evidence="3 4">BEG34</strain>
    </source>
</reference>
<dbReference type="InterPro" id="IPR013087">
    <property type="entry name" value="Znf_C2H2_type"/>
</dbReference>
<dbReference type="EMBL" id="WTPW01000337">
    <property type="protein sequence ID" value="KAF0521269.1"/>
    <property type="molecule type" value="Genomic_DNA"/>
</dbReference>
<evidence type="ECO:0000256" key="1">
    <source>
        <dbReference type="PROSITE-ProRule" id="PRU00042"/>
    </source>
</evidence>
<keyword evidence="1" id="KW-0479">Metal-binding</keyword>